<name>A0A6G1I7T4_9PEZI</name>
<accession>A0A6G1I7T4</accession>
<organism evidence="2 3">
    <name type="scientific">Trichodelitschia bisporula</name>
    <dbReference type="NCBI Taxonomy" id="703511"/>
    <lineage>
        <taxon>Eukaryota</taxon>
        <taxon>Fungi</taxon>
        <taxon>Dikarya</taxon>
        <taxon>Ascomycota</taxon>
        <taxon>Pezizomycotina</taxon>
        <taxon>Dothideomycetes</taxon>
        <taxon>Dothideomycetes incertae sedis</taxon>
        <taxon>Phaeotrichales</taxon>
        <taxon>Phaeotrichaceae</taxon>
        <taxon>Trichodelitschia</taxon>
    </lineage>
</organism>
<gene>
    <name evidence="2" type="ORF">EJ06DRAFT_470475</name>
</gene>
<sequence length="223" mass="25149">MPTPPPHPHGASTPVRRPYAPIAPHPVGLRQLAKKRTLSCTLSDDEWEAAAVVAAVTGGSPPPTKRLRRSAPASPNIEMTEEDTFLLRLKDEEGLTWKEIATRFHTELGKSFQVPALQMRLKRLRERMRIWTEGDIQALRMAHEFWMSQKWDVIAGKPQMTEFGATEKWSPKQCSRKWQELSFAGDLFAQQMMRTPTFSTTYTASPIEGSLPSFYPALAITTS</sequence>
<dbReference type="Proteomes" id="UP000799640">
    <property type="component" value="Unassembled WGS sequence"/>
</dbReference>
<protein>
    <recommendedName>
        <fullName evidence="4">Myb-like domain-containing protein</fullName>
    </recommendedName>
</protein>
<dbReference type="AlphaFoldDB" id="A0A6G1I7T4"/>
<evidence type="ECO:0000256" key="1">
    <source>
        <dbReference type="SAM" id="MobiDB-lite"/>
    </source>
</evidence>
<proteinExistence type="predicted"/>
<dbReference type="OrthoDB" id="5421421at2759"/>
<dbReference type="EMBL" id="ML996688">
    <property type="protein sequence ID" value="KAF2404097.1"/>
    <property type="molecule type" value="Genomic_DNA"/>
</dbReference>
<feature type="region of interest" description="Disordered" evidence="1">
    <location>
        <begin position="1"/>
        <end position="23"/>
    </location>
</feature>
<evidence type="ECO:0008006" key="4">
    <source>
        <dbReference type="Google" id="ProtNLM"/>
    </source>
</evidence>
<reference evidence="2" key="1">
    <citation type="journal article" date="2020" name="Stud. Mycol.">
        <title>101 Dothideomycetes genomes: a test case for predicting lifestyles and emergence of pathogens.</title>
        <authorList>
            <person name="Haridas S."/>
            <person name="Albert R."/>
            <person name="Binder M."/>
            <person name="Bloem J."/>
            <person name="Labutti K."/>
            <person name="Salamov A."/>
            <person name="Andreopoulos B."/>
            <person name="Baker S."/>
            <person name="Barry K."/>
            <person name="Bills G."/>
            <person name="Bluhm B."/>
            <person name="Cannon C."/>
            <person name="Castanera R."/>
            <person name="Culley D."/>
            <person name="Daum C."/>
            <person name="Ezra D."/>
            <person name="Gonzalez J."/>
            <person name="Henrissat B."/>
            <person name="Kuo A."/>
            <person name="Liang C."/>
            <person name="Lipzen A."/>
            <person name="Lutzoni F."/>
            <person name="Magnuson J."/>
            <person name="Mondo S."/>
            <person name="Nolan M."/>
            <person name="Ohm R."/>
            <person name="Pangilinan J."/>
            <person name="Park H.-J."/>
            <person name="Ramirez L."/>
            <person name="Alfaro M."/>
            <person name="Sun H."/>
            <person name="Tritt A."/>
            <person name="Yoshinaga Y."/>
            <person name="Zwiers L.-H."/>
            <person name="Turgeon B."/>
            <person name="Goodwin S."/>
            <person name="Spatafora J."/>
            <person name="Crous P."/>
            <person name="Grigoriev I."/>
        </authorList>
    </citation>
    <scope>NUCLEOTIDE SEQUENCE</scope>
    <source>
        <strain evidence="2">CBS 262.69</strain>
    </source>
</reference>
<dbReference type="InterPro" id="IPR001005">
    <property type="entry name" value="SANT/Myb"/>
</dbReference>
<keyword evidence="3" id="KW-1185">Reference proteome</keyword>
<evidence type="ECO:0000313" key="2">
    <source>
        <dbReference type="EMBL" id="KAF2404097.1"/>
    </source>
</evidence>
<dbReference type="CDD" id="cd00167">
    <property type="entry name" value="SANT"/>
    <property type="match status" value="1"/>
</dbReference>
<evidence type="ECO:0000313" key="3">
    <source>
        <dbReference type="Proteomes" id="UP000799640"/>
    </source>
</evidence>